<keyword evidence="2 6" id="KW-0812">Transmembrane</keyword>
<feature type="domain" description="Major facilitator superfamily (MFS) profile" evidence="7">
    <location>
        <begin position="129"/>
        <end position="584"/>
    </location>
</feature>
<feature type="compositionally biased region" description="Basic and acidic residues" evidence="5">
    <location>
        <begin position="14"/>
        <end position="42"/>
    </location>
</feature>
<keyword evidence="9" id="KW-1185">Reference proteome</keyword>
<evidence type="ECO:0000256" key="2">
    <source>
        <dbReference type="ARBA" id="ARBA00022692"/>
    </source>
</evidence>
<feature type="transmembrane region" description="Helical" evidence="6">
    <location>
        <begin position="164"/>
        <end position="183"/>
    </location>
</feature>
<dbReference type="GO" id="GO:0140115">
    <property type="term" value="P:export across plasma membrane"/>
    <property type="evidence" value="ECO:0007669"/>
    <property type="project" value="UniProtKB-ARBA"/>
</dbReference>
<evidence type="ECO:0000256" key="4">
    <source>
        <dbReference type="ARBA" id="ARBA00023136"/>
    </source>
</evidence>
<feature type="compositionally biased region" description="Polar residues" evidence="5">
    <location>
        <begin position="61"/>
        <end position="77"/>
    </location>
</feature>
<feature type="transmembrane region" description="Helical" evidence="6">
    <location>
        <begin position="560"/>
        <end position="580"/>
    </location>
</feature>
<dbReference type="PROSITE" id="PS00216">
    <property type="entry name" value="SUGAR_TRANSPORT_1"/>
    <property type="match status" value="1"/>
</dbReference>
<dbReference type="Proteomes" id="UP000053732">
    <property type="component" value="Unassembled WGS sequence"/>
</dbReference>
<evidence type="ECO:0000256" key="3">
    <source>
        <dbReference type="ARBA" id="ARBA00022989"/>
    </source>
</evidence>
<name>A0A0G4PRR2_PENC3</name>
<dbReference type="Gene3D" id="1.20.1250.20">
    <property type="entry name" value="MFS general substrate transporter like domains"/>
    <property type="match status" value="1"/>
</dbReference>
<feature type="transmembrane region" description="Helical" evidence="6">
    <location>
        <begin position="283"/>
        <end position="304"/>
    </location>
</feature>
<dbReference type="FunFam" id="1.20.1720.10:FF:000063">
    <property type="entry name" value="MFS multidrug transporter, putative (AFU_orthologue AFUA_2G05840)"/>
    <property type="match status" value="1"/>
</dbReference>
<dbReference type="SUPFAM" id="SSF103473">
    <property type="entry name" value="MFS general substrate transporter"/>
    <property type="match status" value="1"/>
</dbReference>
<feature type="transmembrane region" description="Helical" evidence="6">
    <location>
        <begin position="195"/>
        <end position="214"/>
    </location>
</feature>
<dbReference type="InterPro" id="IPR005829">
    <property type="entry name" value="Sugar_transporter_CS"/>
</dbReference>
<reference evidence="8 9" key="1">
    <citation type="journal article" date="2014" name="Nat. Commun.">
        <title>Multiple recent horizontal transfers of a large genomic region in cheese making fungi.</title>
        <authorList>
            <person name="Cheeseman K."/>
            <person name="Ropars J."/>
            <person name="Renault P."/>
            <person name="Dupont J."/>
            <person name="Gouzy J."/>
            <person name="Branca A."/>
            <person name="Abraham A.L."/>
            <person name="Ceppi M."/>
            <person name="Conseiller E."/>
            <person name="Debuchy R."/>
            <person name="Malagnac F."/>
            <person name="Goarin A."/>
            <person name="Silar P."/>
            <person name="Lacoste S."/>
            <person name="Sallet E."/>
            <person name="Bensimon A."/>
            <person name="Giraud T."/>
            <person name="Brygoo Y."/>
        </authorList>
    </citation>
    <scope>NUCLEOTIDE SEQUENCE [LARGE SCALE GENOMIC DNA]</scope>
    <source>
        <strain evidence="9">FM 013</strain>
    </source>
</reference>
<dbReference type="CDD" id="cd17323">
    <property type="entry name" value="MFS_Tpo1_MDR_like"/>
    <property type="match status" value="1"/>
</dbReference>
<feature type="transmembrane region" description="Helical" evidence="6">
    <location>
        <begin position="526"/>
        <end position="548"/>
    </location>
</feature>
<feature type="transmembrane region" description="Helical" evidence="6">
    <location>
        <begin position="495"/>
        <end position="519"/>
    </location>
</feature>
<dbReference type="InterPro" id="IPR020846">
    <property type="entry name" value="MFS_dom"/>
</dbReference>
<dbReference type="PANTHER" id="PTHR23502:SF7">
    <property type="entry name" value="DRUG_PROTON ANTIPORTER YHK8-RELATED"/>
    <property type="match status" value="1"/>
</dbReference>
<dbReference type="FunFam" id="1.20.1250.20:FF:000011">
    <property type="entry name" value="MFS multidrug transporter, putative"/>
    <property type="match status" value="1"/>
</dbReference>
<evidence type="ECO:0000256" key="1">
    <source>
        <dbReference type="ARBA" id="ARBA00004141"/>
    </source>
</evidence>
<evidence type="ECO:0000313" key="9">
    <source>
        <dbReference type="Proteomes" id="UP000053732"/>
    </source>
</evidence>
<feature type="transmembrane region" description="Helical" evidence="6">
    <location>
        <begin position="393"/>
        <end position="413"/>
    </location>
</feature>
<dbReference type="GO" id="GO:0005886">
    <property type="term" value="C:plasma membrane"/>
    <property type="evidence" value="ECO:0007669"/>
    <property type="project" value="TreeGrafter"/>
</dbReference>
<feature type="transmembrane region" description="Helical" evidence="6">
    <location>
        <begin position="469"/>
        <end position="489"/>
    </location>
</feature>
<feature type="compositionally biased region" description="Polar residues" evidence="5">
    <location>
        <begin position="743"/>
        <end position="754"/>
    </location>
</feature>
<feature type="region of interest" description="Disordered" evidence="5">
    <location>
        <begin position="739"/>
        <end position="770"/>
    </location>
</feature>
<feature type="transmembrane region" description="Helical" evidence="6">
    <location>
        <begin position="254"/>
        <end position="277"/>
    </location>
</feature>
<dbReference type="AlphaFoldDB" id="A0A0G4PRR2"/>
<dbReference type="PANTHER" id="PTHR23502">
    <property type="entry name" value="MAJOR FACILITATOR SUPERFAMILY"/>
    <property type="match status" value="1"/>
</dbReference>
<feature type="transmembrane region" description="Helical" evidence="6">
    <location>
        <begin position="220"/>
        <end position="242"/>
    </location>
</feature>
<dbReference type="STRING" id="1429867.A0A0G4PRR2"/>
<dbReference type="InterPro" id="IPR011701">
    <property type="entry name" value="MFS"/>
</dbReference>
<accession>A0A0G4PRR2</accession>
<comment type="subcellular location">
    <subcellularLocation>
        <location evidence="1">Membrane</location>
        <topology evidence="1">Multi-pass membrane protein</topology>
    </subcellularLocation>
</comment>
<evidence type="ECO:0000256" key="5">
    <source>
        <dbReference type="SAM" id="MobiDB-lite"/>
    </source>
</evidence>
<feature type="region of interest" description="Disordered" evidence="5">
    <location>
        <begin position="1"/>
        <end position="77"/>
    </location>
</feature>
<dbReference type="InterPro" id="IPR036259">
    <property type="entry name" value="MFS_trans_sf"/>
</dbReference>
<feature type="transmembrane region" description="Helical" evidence="6">
    <location>
        <begin position="127"/>
        <end position="152"/>
    </location>
</feature>
<gene>
    <name evidence="8" type="ORF">PCAMFM013_S033g000030</name>
</gene>
<protein>
    <submittedName>
        <fullName evidence="8">Sucrose/H+ symporter, plant</fullName>
    </submittedName>
</protein>
<feature type="compositionally biased region" description="Polar residues" evidence="5">
    <location>
        <begin position="1"/>
        <end position="11"/>
    </location>
</feature>
<evidence type="ECO:0000259" key="7">
    <source>
        <dbReference type="PROSITE" id="PS50850"/>
    </source>
</evidence>
<dbReference type="GO" id="GO:0022857">
    <property type="term" value="F:transmembrane transporter activity"/>
    <property type="evidence" value="ECO:0007669"/>
    <property type="project" value="InterPro"/>
</dbReference>
<organism evidence="8 9">
    <name type="scientific">Penicillium camemberti (strain FM 013)</name>
    <dbReference type="NCBI Taxonomy" id="1429867"/>
    <lineage>
        <taxon>Eukaryota</taxon>
        <taxon>Fungi</taxon>
        <taxon>Dikarya</taxon>
        <taxon>Ascomycota</taxon>
        <taxon>Pezizomycotina</taxon>
        <taxon>Eurotiomycetes</taxon>
        <taxon>Eurotiomycetidae</taxon>
        <taxon>Eurotiales</taxon>
        <taxon>Aspergillaceae</taxon>
        <taxon>Penicillium</taxon>
    </lineage>
</organism>
<dbReference type="EMBL" id="HG793166">
    <property type="protein sequence ID" value="CRL29110.1"/>
    <property type="molecule type" value="Genomic_DNA"/>
</dbReference>
<keyword evidence="4 6" id="KW-0472">Membrane</keyword>
<dbReference type="PROSITE" id="PS50850">
    <property type="entry name" value="MFS"/>
    <property type="match status" value="1"/>
</dbReference>
<evidence type="ECO:0000256" key="6">
    <source>
        <dbReference type="SAM" id="Phobius"/>
    </source>
</evidence>
<proteinExistence type="predicted"/>
<dbReference type="GO" id="GO:0042908">
    <property type="term" value="P:xenobiotic transport"/>
    <property type="evidence" value="ECO:0007669"/>
    <property type="project" value="UniProtKB-ARBA"/>
</dbReference>
<feature type="transmembrane region" description="Helical" evidence="6">
    <location>
        <begin position="351"/>
        <end position="381"/>
    </location>
</feature>
<sequence>MSPSSTDTSQPDLGEEKAHIIGPERHSSDKSDDGFDRTKSEDVTYAPISSPGPHNEGSAPLQKQRSNASKSVTSRSLERSWSLNDGVSIGGHEVDEAAVANEDEAYTVGWEENDPMNPRNMSKARRWLVVIIVSMGSLCVTCASSIYTTTYAQLMSEFGCSQEVATLGLSFFIWGLGIGPLFLSPLSEFYGRRNIYICSFSLFLIWIIPCALAKNTQTMIIARFFSGLSGSAFLSVAGGTVGDMFDRHELAFPMMLYTASPFVGPEVGPLVGGFINAFTTWRWTFYVLLIWAGVMLASIIFLVPETYHPVLLRRKAEKLRQETGDERWKAPIEKLQRSVSQTVLLSMKRPVLLLVLEPMCLCLCIFSAILLGILYLFFGAFQLVFSEVFGLVIWQRGLCFLGLFVGMVIAILSDPIWRRNYVRLERNHEKATKKLDDFQPEWRLPPGKPANKLFRCQGSKKTIADFDGIAILGGPLVTIGLFIFAWTIYPNVHWIAPIIGSAVFGAGTILVYSGIFTFLVDAYPTFAASALAANSFTRSSFGGIFPLFGMQMYHNLGYNWATSLLAFLTLVMTPFPYLFFRYGSWIRSKSRFAKSQATWPATIYQDLTPVAAVPSAVQKPMQKTIVNNAHDRQGYMLHILVLLDSICKPLAYSIWRFHSKNRNWTDLARALILRRQPPVCRASCEAYERHVVLEYSHRQSSPTHLPPTGYRQTCQSLLWSIATVIAERYIESLLASAEPNPAQPRNKTGRSTMPRTVAGLERGFSESIRL</sequence>
<evidence type="ECO:0000313" key="8">
    <source>
        <dbReference type="EMBL" id="CRL29110.1"/>
    </source>
</evidence>
<dbReference type="Pfam" id="PF07690">
    <property type="entry name" value="MFS_1"/>
    <property type="match status" value="1"/>
</dbReference>
<keyword evidence="3 6" id="KW-1133">Transmembrane helix</keyword>